<evidence type="ECO:0000313" key="2">
    <source>
        <dbReference type="EMBL" id="AUP78179.1"/>
    </source>
</evidence>
<dbReference type="AlphaFoldDB" id="A0A2K9PM82"/>
<dbReference type="InterPro" id="IPR029044">
    <property type="entry name" value="Nucleotide-diphossugar_trans"/>
</dbReference>
<dbReference type="PANTHER" id="PTHR22916">
    <property type="entry name" value="GLYCOSYLTRANSFERASE"/>
    <property type="match status" value="1"/>
</dbReference>
<dbReference type="KEGG" id="fek:C1H87_05395"/>
<dbReference type="Pfam" id="PF00535">
    <property type="entry name" value="Glycos_transf_2"/>
    <property type="match status" value="1"/>
</dbReference>
<proteinExistence type="predicted"/>
<reference evidence="2 3" key="1">
    <citation type="submission" date="2018-01" db="EMBL/GenBank/DDBJ databases">
        <title>Complete genome sequence of Flavivirga eckloniae ECD14 isolated from seaweed Ecklonia cava.</title>
        <authorList>
            <person name="Lee J.H."/>
            <person name="Baik K.S."/>
            <person name="Seong C.N."/>
        </authorList>
    </citation>
    <scope>NUCLEOTIDE SEQUENCE [LARGE SCALE GENOMIC DNA]</scope>
    <source>
        <strain evidence="2 3">ECD14</strain>
    </source>
</reference>
<protein>
    <recommendedName>
        <fullName evidence="1">Glycosyltransferase 2-like domain-containing protein</fullName>
    </recommendedName>
</protein>
<dbReference type="PANTHER" id="PTHR22916:SF3">
    <property type="entry name" value="UDP-GLCNAC:BETAGAL BETA-1,3-N-ACETYLGLUCOSAMINYLTRANSFERASE-LIKE PROTEIN 1"/>
    <property type="match status" value="1"/>
</dbReference>
<evidence type="ECO:0000313" key="3">
    <source>
        <dbReference type="Proteomes" id="UP000235826"/>
    </source>
</evidence>
<gene>
    <name evidence="2" type="ORF">C1H87_05395</name>
</gene>
<organism evidence="2 3">
    <name type="scientific">Flavivirga eckloniae</name>
    <dbReference type="NCBI Taxonomy" id="1803846"/>
    <lineage>
        <taxon>Bacteria</taxon>
        <taxon>Pseudomonadati</taxon>
        <taxon>Bacteroidota</taxon>
        <taxon>Flavobacteriia</taxon>
        <taxon>Flavobacteriales</taxon>
        <taxon>Flavobacteriaceae</taxon>
        <taxon>Flavivirga</taxon>
    </lineage>
</organism>
<dbReference type="OrthoDB" id="199095at2"/>
<dbReference type="GO" id="GO:0016758">
    <property type="term" value="F:hexosyltransferase activity"/>
    <property type="evidence" value="ECO:0007669"/>
    <property type="project" value="UniProtKB-ARBA"/>
</dbReference>
<dbReference type="SUPFAM" id="SSF53448">
    <property type="entry name" value="Nucleotide-diphospho-sugar transferases"/>
    <property type="match status" value="1"/>
</dbReference>
<name>A0A2K9PM82_9FLAO</name>
<dbReference type="RefSeq" id="WP_102754837.1">
    <property type="nucleotide sequence ID" value="NZ_CP025791.1"/>
</dbReference>
<accession>A0A2K9PM82</accession>
<keyword evidence="3" id="KW-1185">Reference proteome</keyword>
<dbReference type="Gene3D" id="3.90.550.10">
    <property type="entry name" value="Spore Coat Polysaccharide Biosynthesis Protein SpsA, Chain A"/>
    <property type="match status" value="1"/>
</dbReference>
<dbReference type="Proteomes" id="UP000235826">
    <property type="component" value="Chromosome"/>
</dbReference>
<dbReference type="EMBL" id="CP025791">
    <property type="protein sequence ID" value="AUP78179.1"/>
    <property type="molecule type" value="Genomic_DNA"/>
</dbReference>
<evidence type="ECO:0000259" key="1">
    <source>
        <dbReference type="Pfam" id="PF00535"/>
    </source>
</evidence>
<dbReference type="InterPro" id="IPR001173">
    <property type="entry name" value="Glyco_trans_2-like"/>
</dbReference>
<feature type="domain" description="Glycosyltransferase 2-like" evidence="1">
    <location>
        <begin position="5"/>
        <end position="170"/>
    </location>
</feature>
<sequence>MITVSVCMITFNHEKYIHEAIQGVLNQKTSFNVEFVISNDASTDKTNAIINEFLGVAHKNVSFTYFNHKENLGMMPNFIFALKQCKGKYIALCEGDDYWTDSSKLQKQIDFLESNIEFAGCFHNVFVTNEMLPDFKSKPWRSYTKDVFTLKDTFSKTALFHTSSIVFRRDCLAFPEWFKDVKSGDMALFALVASKGNLKLLDGNMGVYRKNENGVTSNLKLIDYHKSRMRLMTFFMSEFKVHIKHLKSIKKYHGSEILNIGKNKIKRVLKRRLN</sequence>